<keyword evidence="9" id="KW-0902">Two-component regulatory system</keyword>
<dbReference type="InterPro" id="IPR050428">
    <property type="entry name" value="TCS_sensor_his_kinase"/>
</dbReference>
<evidence type="ECO:0000256" key="7">
    <source>
        <dbReference type="ARBA" id="ARBA00022777"/>
    </source>
</evidence>
<dbReference type="CDD" id="cd00082">
    <property type="entry name" value="HisKA"/>
    <property type="match status" value="1"/>
</dbReference>
<dbReference type="Gene3D" id="6.10.340.10">
    <property type="match status" value="1"/>
</dbReference>
<dbReference type="SMART" id="SM00388">
    <property type="entry name" value="HisKA"/>
    <property type="match status" value="1"/>
</dbReference>
<dbReference type="GO" id="GO:0000155">
    <property type="term" value="F:phosphorelay sensor kinase activity"/>
    <property type="evidence" value="ECO:0007669"/>
    <property type="project" value="InterPro"/>
</dbReference>
<dbReference type="Pfam" id="PF02518">
    <property type="entry name" value="HATPase_c"/>
    <property type="match status" value="1"/>
</dbReference>
<organism evidence="14">
    <name type="scientific">freshwater metagenome</name>
    <dbReference type="NCBI Taxonomy" id="449393"/>
    <lineage>
        <taxon>unclassified sequences</taxon>
        <taxon>metagenomes</taxon>
        <taxon>ecological metagenomes</taxon>
    </lineage>
</organism>
<keyword evidence="8 11" id="KW-1133">Transmembrane helix</keyword>
<sequence>MNAKLALGWSQVSLRAKLTALSVAIIGGLLIISSLGTVALLRTYLQANVDNVLNQTAQTMRLEDPALIQARFAAKQIDLPALPTDYYMAYLGPDGSFLLSISQSTNPKAPVPNLSTMSIASVRLTHGVPFEIDNRGRPVIDLNEGKGWRILAVPLSSSPGSFVIALPVDNNNALIIQYRNIGALFGSLLLLLSALAIWLTISSALRPLKEVERTAEAVAAGDFGRRLMEPHSKTEVGRINSALNIMLGSIETAMNSRGKALEQMRRFVSDASHELRTPLASVRGYAELYRMGALKEKQALDDAMNRIESEALRMGGLVDNLLTLARLDEATDLALVETDLVPIALEAAKDASVAEHKRTILVTNFAGKKIGSSYRVKAKVDAMALRQVFTNLLANASRFSPADKTVELVIGIQGSKTVIEVRDHGEGIPKQLREKVFERFFRADNSRNRETGGSGLGLSIVKTILDRHRATIVALETDGGGTTMRIELT</sequence>
<dbReference type="Pfam" id="PF00672">
    <property type="entry name" value="HAMP"/>
    <property type="match status" value="1"/>
</dbReference>
<dbReference type="InterPro" id="IPR036890">
    <property type="entry name" value="HATPase_C_sf"/>
</dbReference>
<dbReference type="InterPro" id="IPR003661">
    <property type="entry name" value="HisK_dim/P_dom"/>
</dbReference>
<keyword evidence="4" id="KW-0597">Phosphoprotein</keyword>
<dbReference type="InterPro" id="IPR003594">
    <property type="entry name" value="HATPase_dom"/>
</dbReference>
<dbReference type="CDD" id="cd00075">
    <property type="entry name" value="HATPase"/>
    <property type="match status" value="1"/>
</dbReference>
<dbReference type="SMART" id="SM00304">
    <property type="entry name" value="HAMP"/>
    <property type="match status" value="1"/>
</dbReference>
<evidence type="ECO:0000256" key="9">
    <source>
        <dbReference type="ARBA" id="ARBA00023012"/>
    </source>
</evidence>
<dbReference type="FunFam" id="1.10.287.130:FF:000001">
    <property type="entry name" value="Two-component sensor histidine kinase"/>
    <property type="match status" value="1"/>
</dbReference>
<keyword evidence="10 11" id="KW-0472">Membrane</keyword>
<protein>
    <recommendedName>
        <fullName evidence="3">histidine kinase</fullName>
        <ecNumber evidence="3">2.7.13.3</ecNumber>
    </recommendedName>
</protein>
<dbReference type="PRINTS" id="PR00344">
    <property type="entry name" value="BCTRLSENSOR"/>
</dbReference>
<dbReference type="InterPro" id="IPR036097">
    <property type="entry name" value="HisK_dim/P_sf"/>
</dbReference>
<evidence type="ECO:0000256" key="5">
    <source>
        <dbReference type="ARBA" id="ARBA00022679"/>
    </source>
</evidence>
<evidence type="ECO:0000256" key="6">
    <source>
        <dbReference type="ARBA" id="ARBA00022692"/>
    </source>
</evidence>
<dbReference type="SUPFAM" id="SSF55874">
    <property type="entry name" value="ATPase domain of HSP90 chaperone/DNA topoisomerase II/histidine kinase"/>
    <property type="match status" value="1"/>
</dbReference>
<reference evidence="14" key="1">
    <citation type="submission" date="2020-05" db="EMBL/GenBank/DDBJ databases">
        <authorList>
            <person name="Chiriac C."/>
            <person name="Salcher M."/>
            <person name="Ghai R."/>
            <person name="Kavagutti S V."/>
        </authorList>
    </citation>
    <scope>NUCLEOTIDE SEQUENCE</scope>
</reference>
<gene>
    <name evidence="14" type="ORF">UFOPK1433_00074</name>
</gene>
<feature type="domain" description="HAMP" evidence="13">
    <location>
        <begin position="202"/>
        <end position="255"/>
    </location>
</feature>
<proteinExistence type="predicted"/>
<feature type="transmembrane region" description="Helical" evidence="11">
    <location>
        <begin position="20"/>
        <end position="41"/>
    </location>
</feature>
<dbReference type="PROSITE" id="PS50109">
    <property type="entry name" value="HIS_KIN"/>
    <property type="match status" value="1"/>
</dbReference>
<evidence type="ECO:0000256" key="10">
    <source>
        <dbReference type="ARBA" id="ARBA00023136"/>
    </source>
</evidence>
<evidence type="ECO:0000256" key="8">
    <source>
        <dbReference type="ARBA" id="ARBA00022989"/>
    </source>
</evidence>
<dbReference type="InterPro" id="IPR004358">
    <property type="entry name" value="Sig_transdc_His_kin-like_C"/>
</dbReference>
<comment type="subcellular location">
    <subcellularLocation>
        <location evidence="2">Membrane</location>
    </subcellularLocation>
</comment>
<feature type="domain" description="Histidine kinase" evidence="12">
    <location>
        <begin position="270"/>
        <end position="489"/>
    </location>
</feature>
<dbReference type="Gene3D" id="3.30.565.10">
    <property type="entry name" value="Histidine kinase-like ATPase, C-terminal domain"/>
    <property type="match status" value="1"/>
</dbReference>
<comment type="catalytic activity">
    <reaction evidence="1">
        <text>ATP + protein L-histidine = ADP + protein N-phospho-L-histidine.</text>
        <dbReference type="EC" id="2.7.13.3"/>
    </reaction>
</comment>
<dbReference type="SMART" id="SM00387">
    <property type="entry name" value="HATPase_c"/>
    <property type="match status" value="1"/>
</dbReference>
<dbReference type="Pfam" id="PF00512">
    <property type="entry name" value="HisKA"/>
    <property type="match status" value="1"/>
</dbReference>
<feature type="transmembrane region" description="Helical" evidence="11">
    <location>
        <begin position="181"/>
        <end position="201"/>
    </location>
</feature>
<evidence type="ECO:0000256" key="3">
    <source>
        <dbReference type="ARBA" id="ARBA00012438"/>
    </source>
</evidence>
<dbReference type="PANTHER" id="PTHR45436">
    <property type="entry name" value="SENSOR HISTIDINE KINASE YKOH"/>
    <property type="match status" value="1"/>
</dbReference>
<evidence type="ECO:0000256" key="4">
    <source>
        <dbReference type="ARBA" id="ARBA00022553"/>
    </source>
</evidence>
<dbReference type="SUPFAM" id="SSF158472">
    <property type="entry name" value="HAMP domain-like"/>
    <property type="match status" value="1"/>
</dbReference>
<keyword evidence="6 11" id="KW-0812">Transmembrane</keyword>
<dbReference type="InterPro" id="IPR003660">
    <property type="entry name" value="HAMP_dom"/>
</dbReference>
<name>A0A6J6B5C4_9ZZZZ</name>
<keyword evidence="7" id="KW-0418">Kinase</keyword>
<dbReference type="EMBL" id="CAEZSN010000004">
    <property type="protein sequence ID" value="CAB4533648.1"/>
    <property type="molecule type" value="Genomic_DNA"/>
</dbReference>
<evidence type="ECO:0000256" key="1">
    <source>
        <dbReference type="ARBA" id="ARBA00000085"/>
    </source>
</evidence>
<evidence type="ECO:0000313" key="14">
    <source>
        <dbReference type="EMBL" id="CAB4533648.1"/>
    </source>
</evidence>
<dbReference type="PROSITE" id="PS50885">
    <property type="entry name" value="HAMP"/>
    <property type="match status" value="1"/>
</dbReference>
<keyword evidence="5" id="KW-0808">Transferase</keyword>
<dbReference type="AlphaFoldDB" id="A0A6J6B5C4"/>
<accession>A0A6J6B5C4</accession>
<dbReference type="FunFam" id="3.30.565.10:FF:000006">
    <property type="entry name" value="Sensor histidine kinase WalK"/>
    <property type="match status" value="1"/>
</dbReference>
<dbReference type="EC" id="2.7.13.3" evidence="3"/>
<dbReference type="SUPFAM" id="SSF47384">
    <property type="entry name" value="Homodimeric domain of signal transducing histidine kinase"/>
    <property type="match status" value="1"/>
</dbReference>
<evidence type="ECO:0000256" key="11">
    <source>
        <dbReference type="SAM" id="Phobius"/>
    </source>
</evidence>
<dbReference type="CDD" id="cd06225">
    <property type="entry name" value="HAMP"/>
    <property type="match status" value="1"/>
</dbReference>
<dbReference type="GO" id="GO:0005886">
    <property type="term" value="C:plasma membrane"/>
    <property type="evidence" value="ECO:0007669"/>
    <property type="project" value="TreeGrafter"/>
</dbReference>
<evidence type="ECO:0000259" key="12">
    <source>
        <dbReference type="PROSITE" id="PS50109"/>
    </source>
</evidence>
<evidence type="ECO:0000259" key="13">
    <source>
        <dbReference type="PROSITE" id="PS50885"/>
    </source>
</evidence>
<evidence type="ECO:0000256" key="2">
    <source>
        <dbReference type="ARBA" id="ARBA00004370"/>
    </source>
</evidence>
<dbReference type="Gene3D" id="1.10.287.130">
    <property type="match status" value="1"/>
</dbReference>
<dbReference type="InterPro" id="IPR005467">
    <property type="entry name" value="His_kinase_dom"/>
</dbReference>
<dbReference type="PANTHER" id="PTHR45436:SF5">
    <property type="entry name" value="SENSOR HISTIDINE KINASE TRCS"/>
    <property type="match status" value="1"/>
</dbReference>